<dbReference type="SUPFAM" id="SSF47323">
    <property type="entry name" value="Anticodon-binding domain of a subclass of class I aminoacyl-tRNA synthetases"/>
    <property type="match status" value="1"/>
</dbReference>
<evidence type="ECO:0000256" key="2">
    <source>
        <dbReference type="ARBA" id="ARBA00022490"/>
    </source>
</evidence>
<name>A0A2W5T8K1_9BACT</name>
<dbReference type="Gene3D" id="3.30.1360.70">
    <property type="entry name" value="Arginyl tRNA synthetase N-terminal domain"/>
    <property type="match status" value="1"/>
</dbReference>
<feature type="short sequence motif" description="'HIGH' region" evidence="9">
    <location>
        <begin position="130"/>
        <end position="140"/>
    </location>
</feature>
<evidence type="ECO:0000256" key="7">
    <source>
        <dbReference type="ARBA" id="ARBA00023146"/>
    </source>
</evidence>
<evidence type="ECO:0000256" key="8">
    <source>
        <dbReference type="ARBA" id="ARBA00049339"/>
    </source>
</evidence>
<dbReference type="InterPro" id="IPR036695">
    <property type="entry name" value="Arg-tRNA-synth_N_sf"/>
</dbReference>
<dbReference type="SUPFAM" id="SSF52374">
    <property type="entry name" value="Nucleotidylyl transferase"/>
    <property type="match status" value="1"/>
</dbReference>
<organism evidence="13 14">
    <name type="scientific">Archangium gephyra</name>
    <dbReference type="NCBI Taxonomy" id="48"/>
    <lineage>
        <taxon>Bacteria</taxon>
        <taxon>Pseudomonadati</taxon>
        <taxon>Myxococcota</taxon>
        <taxon>Myxococcia</taxon>
        <taxon>Myxococcales</taxon>
        <taxon>Cystobacterineae</taxon>
        <taxon>Archangiaceae</taxon>
        <taxon>Archangium</taxon>
    </lineage>
</organism>
<dbReference type="PRINTS" id="PR01038">
    <property type="entry name" value="TRNASYNTHARG"/>
</dbReference>
<dbReference type="AlphaFoldDB" id="A0A2W5T8K1"/>
<reference evidence="13 14" key="1">
    <citation type="submission" date="2017-08" db="EMBL/GenBank/DDBJ databases">
        <title>Infants hospitalized years apart are colonized by the same room-sourced microbial strains.</title>
        <authorList>
            <person name="Brooks B."/>
            <person name="Olm M.R."/>
            <person name="Firek B.A."/>
            <person name="Baker R."/>
            <person name="Thomas B.C."/>
            <person name="Morowitz M.J."/>
            <person name="Banfield J.F."/>
        </authorList>
    </citation>
    <scope>NUCLEOTIDE SEQUENCE [LARGE SCALE GENOMIC DNA]</scope>
    <source>
        <strain evidence="13">S2_003_000_R2_14</strain>
    </source>
</reference>
<evidence type="ECO:0000259" key="12">
    <source>
        <dbReference type="SMART" id="SM01016"/>
    </source>
</evidence>
<dbReference type="InterPro" id="IPR009080">
    <property type="entry name" value="tRNAsynth_Ia_anticodon-bd"/>
</dbReference>
<dbReference type="GO" id="GO:0005524">
    <property type="term" value="F:ATP binding"/>
    <property type="evidence" value="ECO:0007669"/>
    <property type="project" value="UniProtKB-UniRule"/>
</dbReference>
<dbReference type="InterPro" id="IPR008909">
    <property type="entry name" value="DALR_anticod-bd"/>
</dbReference>
<dbReference type="EC" id="6.1.1.19" evidence="9"/>
<accession>A0A2W5T8K1</accession>
<dbReference type="Pfam" id="PF03485">
    <property type="entry name" value="Arg_tRNA_synt_N"/>
    <property type="match status" value="1"/>
</dbReference>
<dbReference type="InterPro" id="IPR005148">
    <property type="entry name" value="Arg-tRNA-synth_N"/>
</dbReference>
<evidence type="ECO:0000256" key="3">
    <source>
        <dbReference type="ARBA" id="ARBA00022598"/>
    </source>
</evidence>
<keyword evidence="2 9" id="KW-0963">Cytoplasm</keyword>
<evidence type="ECO:0000313" key="13">
    <source>
        <dbReference type="EMBL" id="PZR10257.1"/>
    </source>
</evidence>
<evidence type="ECO:0000256" key="1">
    <source>
        <dbReference type="ARBA" id="ARBA00005594"/>
    </source>
</evidence>
<comment type="subunit">
    <text evidence="9">Monomer.</text>
</comment>
<evidence type="ECO:0000313" key="14">
    <source>
        <dbReference type="Proteomes" id="UP000249061"/>
    </source>
</evidence>
<keyword evidence="7 9" id="KW-0030">Aminoacyl-tRNA synthetase</keyword>
<dbReference type="Pfam" id="PF05746">
    <property type="entry name" value="DALR_1"/>
    <property type="match status" value="1"/>
</dbReference>
<comment type="similarity">
    <text evidence="1 9 10">Belongs to the class-I aminoacyl-tRNA synthetase family.</text>
</comment>
<keyword evidence="5 9" id="KW-0067">ATP-binding</keyword>
<gene>
    <name evidence="9 13" type="primary">argS</name>
    <name evidence="13" type="ORF">DI536_20785</name>
</gene>
<dbReference type="Pfam" id="PF00750">
    <property type="entry name" value="tRNA-synt_1d"/>
    <property type="match status" value="1"/>
</dbReference>
<evidence type="ECO:0000256" key="10">
    <source>
        <dbReference type="RuleBase" id="RU363038"/>
    </source>
</evidence>
<evidence type="ECO:0000259" key="11">
    <source>
        <dbReference type="SMART" id="SM00836"/>
    </source>
</evidence>
<dbReference type="SMART" id="SM01016">
    <property type="entry name" value="Arg_tRNA_synt_N"/>
    <property type="match status" value="1"/>
</dbReference>
<keyword evidence="3 9" id="KW-0436">Ligase</keyword>
<dbReference type="EMBL" id="QFQP01000018">
    <property type="protein sequence ID" value="PZR10257.1"/>
    <property type="molecule type" value="Genomic_DNA"/>
</dbReference>
<proteinExistence type="inferred from homology"/>
<evidence type="ECO:0000256" key="6">
    <source>
        <dbReference type="ARBA" id="ARBA00022917"/>
    </source>
</evidence>
<dbReference type="GO" id="GO:0004814">
    <property type="term" value="F:arginine-tRNA ligase activity"/>
    <property type="evidence" value="ECO:0007669"/>
    <property type="project" value="UniProtKB-UniRule"/>
</dbReference>
<dbReference type="HAMAP" id="MF_00123">
    <property type="entry name" value="Arg_tRNA_synth"/>
    <property type="match status" value="1"/>
</dbReference>
<dbReference type="InterPro" id="IPR001278">
    <property type="entry name" value="Arg-tRNA-ligase"/>
</dbReference>
<dbReference type="InterPro" id="IPR014729">
    <property type="entry name" value="Rossmann-like_a/b/a_fold"/>
</dbReference>
<comment type="catalytic activity">
    <reaction evidence="8 9">
        <text>tRNA(Arg) + L-arginine + ATP = L-arginyl-tRNA(Arg) + AMP + diphosphate</text>
        <dbReference type="Rhea" id="RHEA:20301"/>
        <dbReference type="Rhea" id="RHEA-COMP:9658"/>
        <dbReference type="Rhea" id="RHEA-COMP:9673"/>
        <dbReference type="ChEBI" id="CHEBI:30616"/>
        <dbReference type="ChEBI" id="CHEBI:32682"/>
        <dbReference type="ChEBI" id="CHEBI:33019"/>
        <dbReference type="ChEBI" id="CHEBI:78442"/>
        <dbReference type="ChEBI" id="CHEBI:78513"/>
        <dbReference type="ChEBI" id="CHEBI:456215"/>
        <dbReference type="EC" id="6.1.1.19"/>
    </reaction>
</comment>
<dbReference type="InterPro" id="IPR001412">
    <property type="entry name" value="aa-tRNA-synth_I_CS"/>
</dbReference>
<dbReference type="CDD" id="cd00671">
    <property type="entry name" value="ArgRS_core"/>
    <property type="match status" value="1"/>
</dbReference>
<keyword evidence="6 9" id="KW-0648">Protein biosynthesis</keyword>
<dbReference type="SUPFAM" id="SSF55190">
    <property type="entry name" value="Arginyl-tRNA synthetase (ArgRS), N-terminal 'additional' domain"/>
    <property type="match status" value="1"/>
</dbReference>
<dbReference type="PROSITE" id="PS00178">
    <property type="entry name" value="AA_TRNA_LIGASE_I"/>
    <property type="match status" value="1"/>
</dbReference>
<comment type="caution">
    <text evidence="13">The sequence shown here is derived from an EMBL/GenBank/DDBJ whole genome shotgun (WGS) entry which is preliminary data.</text>
</comment>
<evidence type="ECO:0000256" key="9">
    <source>
        <dbReference type="HAMAP-Rule" id="MF_00123"/>
    </source>
</evidence>
<feature type="domain" description="DALR anticodon binding" evidence="11">
    <location>
        <begin position="469"/>
        <end position="595"/>
    </location>
</feature>
<keyword evidence="4 9" id="KW-0547">Nucleotide-binding</keyword>
<feature type="domain" description="Arginyl tRNA synthetase N-terminal" evidence="12">
    <location>
        <begin position="3"/>
        <end position="92"/>
    </location>
</feature>
<sequence length="605" mass="66956">MKQQVKAVIDATLASLKSSGQLSFESIPNYNVEVPKDASHGDWSCNVAMVAGKATGKKPPELAELIIKNLVDANGIVVGIEKAGPGFLNLRLKDSVFQAIARDVLKAGATFGRQAPKSTGKKVMVEFVSANPTGPVHIGHARGAFMGDAIARLLDAAGHDVTREFYINDFGKQVETLGRTVYKRYQELFGVQVTLADGEYPAAYVIDIARAWKEEIGDSLLNKPESEWLPKAIAFGMAKNLESIRKTLGLANISHDVFFSEKSLHDAGKVRSIVDVYKARGVTYEAEKGERREKGEKVRNEESKAAQFADKQLGGTFLRTATYKENEKYVLKDEEDRVILRHDGTPVYLTADLAYHKEKFDRGFDLMVDVFGADHAGHVPRIQSGVKLLGYDEKKLQFVLVQIVKILRDGEEVKVSKRKGNVFELEELIEEAGADVCRFIFLMKTANAQFDFDLSAVEKQSKDNPVFYFQYGHARCASILRKAEEKGVAFVGADRLTEAQLAKLVLPEEKVMLKKMSQLSDVVQSAADKLEPHHVLYFCQELIADFHGYYTKYRSDPVVSDDVDKTQGRLALVAAIKHTLKSAFGILGISAPESMVAPQDEEAEA</sequence>
<dbReference type="PANTHER" id="PTHR11956">
    <property type="entry name" value="ARGINYL-TRNA SYNTHETASE"/>
    <property type="match status" value="1"/>
</dbReference>
<protein>
    <recommendedName>
        <fullName evidence="9">Arginine--tRNA ligase</fullName>
        <ecNumber evidence="9">6.1.1.19</ecNumber>
    </recommendedName>
    <alternativeName>
        <fullName evidence="9">Arginyl-tRNA synthetase</fullName>
        <shortName evidence="9">ArgRS</shortName>
    </alternativeName>
</protein>
<evidence type="ECO:0000256" key="5">
    <source>
        <dbReference type="ARBA" id="ARBA00022840"/>
    </source>
</evidence>
<comment type="subcellular location">
    <subcellularLocation>
        <location evidence="9">Cytoplasm</location>
    </subcellularLocation>
</comment>
<dbReference type="GO" id="GO:0006420">
    <property type="term" value="P:arginyl-tRNA aminoacylation"/>
    <property type="evidence" value="ECO:0007669"/>
    <property type="project" value="UniProtKB-UniRule"/>
</dbReference>
<dbReference type="Gene3D" id="1.10.730.10">
    <property type="entry name" value="Isoleucyl-tRNA Synthetase, Domain 1"/>
    <property type="match status" value="1"/>
</dbReference>
<dbReference type="InterPro" id="IPR035684">
    <property type="entry name" value="ArgRS_core"/>
</dbReference>
<evidence type="ECO:0000256" key="4">
    <source>
        <dbReference type="ARBA" id="ARBA00022741"/>
    </source>
</evidence>
<dbReference type="GO" id="GO:0005737">
    <property type="term" value="C:cytoplasm"/>
    <property type="evidence" value="ECO:0007669"/>
    <property type="project" value="UniProtKB-SubCell"/>
</dbReference>
<dbReference type="Gene3D" id="3.40.50.620">
    <property type="entry name" value="HUPs"/>
    <property type="match status" value="1"/>
</dbReference>
<dbReference type="PANTHER" id="PTHR11956:SF5">
    <property type="entry name" value="ARGININE--TRNA LIGASE, CYTOPLASMIC"/>
    <property type="match status" value="1"/>
</dbReference>
<dbReference type="Proteomes" id="UP000249061">
    <property type="component" value="Unassembled WGS sequence"/>
</dbReference>
<dbReference type="SMART" id="SM00836">
    <property type="entry name" value="DALR_1"/>
    <property type="match status" value="1"/>
</dbReference>